<gene>
    <name evidence="2" type="ORF">AWM70_08370</name>
</gene>
<dbReference type="AlphaFoldDB" id="A0A1B1MZK6"/>
<feature type="domain" description="Prenylated flavin chaperone LpdD-like" evidence="1">
    <location>
        <begin position="6"/>
        <end position="108"/>
    </location>
</feature>
<dbReference type="Proteomes" id="UP000092573">
    <property type="component" value="Chromosome"/>
</dbReference>
<protein>
    <recommendedName>
        <fullName evidence="1">Prenylated flavin chaperone LpdD-like domain-containing protein</fullName>
    </recommendedName>
</protein>
<dbReference type="KEGG" id="pyg:AWM70_08370"/>
<keyword evidence="3" id="KW-1185">Reference proteome</keyword>
<dbReference type="InterPro" id="IPR048844">
    <property type="entry name" value="LpdD_chaperone-like"/>
</dbReference>
<dbReference type="EMBL" id="CP014167">
    <property type="protein sequence ID" value="ANS74596.1"/>
    <property type="molecule type" value="Genomic_DNA"/>
</dbReference>
<organism evidence="2 3">
    <name type="scientific">Paenibacillus yonginensis</name>
    <dbReference type="NCBI Taxonomy" id="1462996"/>
    <lineage>
        <taxon>Bacteria</taxon>
        <taxon>Bacillati</taxon>
        <taxon>Bacillota</taxon>
        <taxon>Bacilli</taxon>
        <taxon>Bacillales</taxon>
        <taxon>Paenibacillaceae</taxon>
        <taxon>Paenibacillus</taxon>
    </lineage>
</organism>
<dbReference type="RefSeq" id="WP_068695417.1">
    <property type="nucleotide sequence ID" value="NZ_CP014167.1"/>
</dbReference>
<accession>A0A1B1MZK6</accession>
<dbReference type="Pfam" id="PF21758">
    <property type="entry name" value="PAC_bac"/>
    <property type="match status" value="1"/>
</dbReference>
<dbReference type="OrthoDB" id="2474789at2"/>
<dbReference type="STRING" id="1462996.AWM70_08370"/>
<evidence type="ECO:0000313" key="3">
    <source>
        <dbReference type="Proteomes" id="UP000092573"/>
    </source>
</evidence>
<evidence type="ECO:0000259" key="1">
    <source>
        <dbReference type="Pfam" id="PF21758"/>
    </source>
</evidence>
<evidence type="ECO:0000313" key="2">
    <source>
        <dbReference type="EMBL" id="ANS74596.1"/>
    </source>
</evidence>
<sequence>MGTFDDLELKAIRLGLDHLIVITGGAAHVGAASTSFPAANGAIETYTAAVPGHKEHLLTDGLADQISRQLGVTAVVVMGIHYDGLKPEEIEEISRRTERMVDSYIAEIKSANG</sequence>
<reference evidence="2 3" key="1">
    <citation type="submission" date="2016-01" db="EMBL/GenBank/DDBJ databases">
        <title>Complete Genome Sequence of Paenibacillus yonginensis DCY84, a novel Plant Growth-Promoting Bacteria with Elicitation of Induced Systemic Resistance.</title>
        <authorList>
            <person name="Kim Y.J."/>
            <person name="Yang D.C."/>
            <person name="Sukweenadhi J."/>
        </authorList>
    </citation>
    <scope>NUCLEOTIDE SEQUENCE [LARGE SCALE GENOMIC DNA]</scope>
    <source>
        <strain evidence="2 3">DCY84</strain>
    </source>
</reference>
<name>A0A1B1MZK6_9BACL</name>
<proteinExistence type="predicted"/>